<evidence type="ECO:0000256" key="6">
    <source>
        <dbReference type="SAM" id="MobiDB-lite"/>
    </source>
</evidence>
<dbReference type="RefSeq" id="WP_153302934.1">
    <property type="nucleotide sequence ID" value="NZ_LT796768.1"/>
</dbReference>
<feature type="transmembrane region" description="Helical" evidence="7">
    <location>
        <begin position="389"/>
        <end position="410"/>
    </location>
</feature>
<proteinExistence type="predicted"/>
<evidence type="ECO:0000256" key="5">
    <source>
        <dbReference type="ARBA" id="ARBA00023136"/>
    </source>
</evidence>
<dbReference type="PANTHER" id="PTHR30250">
    <property type="entry name" value="PST FAMILY PREDICTED COLANIC ACID TRANSPORTER"/>
    <property type="match status" value="1"/>
</dbReference>
<name>A0A1T4YZT0_9ACTN</name>
<feature type="transmembrane region" description="Helical" evidence="7">
    <location>
        <begin position="149"/>
        <end position="170"/>
    </location>
</feature>
<feature type="transmembrane region" description="Helical" evidence="7">
    <location>
        <begin position="362"/>
        <end position="383"/>
    </location>
</feature>
<comment type="subcellular location">
    <subcellularLocation>
        <location evidence="1">Cell membrane</location>
        <topology evidence="1">Multi-pass membrane protein</topology>
    </subcellularLocation>
</comment>
<sequence length="436" mass="46335">MAPGALRRLLGVTTLIGVRVAGAVIAGGLAVYVARVHGAEFSGTFFVLVSTLTILSVLTRLGAEPYLTEQIAHRDGRDRSDASYLASTAWAVLAMLLGAGALLLALEIIAPEVSERLLGGLDLPLLLCAVLGLNLLWLTTAYCRAKGAAGLSIFLETSVWSIWLWAVLVVSELAGRTPDTTAVAVGVALMVPTFLLLLLPTFVRSRENPLRPRGFREAISGVTAFGALTVTNGIFALIPLQLLGWYGLTEEAGVYNAALRVSMIIGASGVIIKSIVVRQAVHGEGLDPDARRAHVRHTCWLALPWLAISLLIAWQGDLLSALFGSEFGQIESIVLIILIAQSINVACFYLETRAVLAGQRRLLNITSATLLVLSLGLSPILVAQYGLTGAAWAFAIPIVTSRLQLAWLYLRSPATPAAGAEAGDTTEDRLESEELT</sequence>
<feature type="transmembrane region" description="Helical" evidence="7">
    <location>
        <begin position="117"/>
        <end position="137"/>
    </location>
</feature>
<dbReference type="EMBL" id="LT796768">
    <property type="protein sequence ID" value="SKB07320.1"/>
    <property type="molecule type" value="Genomic_DNA"/>
</dbReference>
<keyword evidence="3 7" id="KW-0812">Transmembrane</keyword>
<feature type="transmembrane region" description="Helical" evidence="7">
    <location>
        <begin position="224"/>
        <end position="248"/>
    </location>
</feature>
<feature type="transmembrane region" description="Helical" evidence="7">
    <location>
        <begin position="182"/>
        <end position="203"/>
    </location>
</feature>
<feature type="transmembrane region" description="Helical" evidence="7">
    <location>
        <begin position="327"/>
        <end position="350"/>
    </location>
</feature>
<feature type="transmembrane region" description="Helical" evidence="7">
    <location>
        <begin position="12"/>
        <end position="33"/>
    </location>
</feature>
<dbReference type="PANTHER" id="PTHR30250:SF11">
    <property type="entry name" value="O-ANTIGEN TRANSPORTER-RELATED"/>
    <property type="match status" value="1"/>
</dbReference>
<evidence type="ECO:0000256" key="7">
    <source>
        <dbReference type="SAM" id="Phobius"/>
    </source>
</evidence>
<protein>
    <submittedName>
        <fullName evidence="8">Membrane protein involved in the export of O-antigen and teichoic acid</fullName>
    </submittedName>
</protein>
<feature type="transmembrane region" description="Helical" evidence="7">
    <location>
        <begin position="45"/>
        <end position="63"/>
    </location>
</feature>
<keyword evidence="5 7" id="KW-0472">Membrane</keyword>
<dbReference type="InterPro" id="IPR050833">
    <property type="entry name" value="Poly_Biosynth_Transport"/>
</dbReference>
<reference evidence="9" key="1">
    <citation type="submission" date="2017-02" db="EMBL/GenBank/DDBJ databases">
        <authorList>
            <person name="Varghese N."/>
            <person name="Submissions S."/>
        </authorList>
    </citation>
    <scope>NUCLEOTIDE SEQUENCE [LARGE SCALE GENOMIC DNA]</scope>
    <source>
        <strain evidence="9">9H-4</strain>
    </source>
</reference>
<accession>A0A1T4YZT0</accession>
<keyword evidence="4 7" id="KW-1133">Transmembrane helix</keyword>
<evidence type="ECO:0000256" key="4">
    <source>
        <dbReference type="ARBA" id="ARBA00022989"/>
    </source>
</evidence>
<feature type="transmembrane region" description="Helical" evidence="7">
    <location>
        <begin position="297"/>
        <end position="315"/>
    </location>
</feature>
<evidence type="ECO:0000256" key="1">
    <source>
        <dbReference type="ARBA" id="ARBA00004651"/>
    </source>
</evidence>
<feature type="transmembrane region" description="Helical" evidence="7">
    <location>
        <begin position="254"/>
        <end position="276"/>
    </location>
</feature>
<organism evidence="8 9">
    <name type="scientific">Aeromicrobium choanae</name>
    <dbReference type="NCBI Taxonomy" id="1736691"/>
    <lineage>
        <taxon>Bacteria</taxon>
        <taxon>Bacillati</taxon>
        <taxon>Actinomycetota</taxon>
        <taxon>Actinomycetes</taxon>
        <taxon>Propionibacteriales</taxon>
        <taxon>Nocardioidaceae</taxon>
        <taxon>Aeromicrobium</taxon>
    </lineage>
</organism>
<dbReference type="STRING" id="1736691.SAMN06295964_1659"/>
<evidence type="ECO:0000313" key="8">
    <source>
        <dbReference type="EMBL" id="SKB07320.1"/>
    </source>
</evidence>
<gene>
    <name evidence="8" type="ORF">SAMN06295964_1659</name>
</gene>
<feature type="region of interest" description="Disordered" evidence="6">
    <location>
        <begin position="416"/>
        <end position="436"/>
    </location>
</feature>
<dbReference type="AlphaFoldDB" id="A0A1T4YZT0"/>
<evidence type="ECO:0000256" key="3">
    <source>
        <dbReference type="ARBA" id="ARBA00022692"/>
    </source>
</evidence>
<feature type="transmembrane region" description="Helical" evidence="7">
    <location>
        <begin position="84"/>
        <end position="105"/>
    </location>
</feature>
<evidence type="ECO:0000313" key="9">
    <source>
        <dbReference type="Proteomes" id="UP000191040"/>
    </source>
</evidence>
<dbReference type="Proteomes" id="UP000191040">
    <property type="component" value="Chromosome I"/>
</dbReference>
<dbReference type="GO" id="GO:0005886">
    <property type="term" value="C:plasma membrane"/>
    <property type="evidence" value="ECO:0007669"/>
    <property type="project" value="UniProtKB-SubCell"/>
</dbReference>
<evidence type="ECO:0000256" key="2">
    <source>
        <dbReference type="ARBA" id="ARBA00022475"/>
    </source>
</evidence>
<keyword evidence="9" id="KW-1185">Reference proteome</keyword>
<keyword evidence="2" id="KW-1003">Cell membrane</keyword>